<dbReference type="CDD" id="cd00761">
    <property type="entry name" value="Glyco_tranf_GTA_type"/>
    <property type="match status" value="1"/>
</dbReference>
<organism evidence="5 6">
    <name type="scientific">Marivirga sericea</name>
    <dbReference type="NCBI Taxonomy" id="1028"/>
    <lineage>
        <taxon>Bacteria</taxon>
        <taxon>Pseudomonadati</taxon>
        <taxon>Bacteroidota</taxon>
        <taxon>Cytophagia</taxon>
        <taxon>Cytophagales</taxon>
        <taxon>Marivirgaceae</taxon>
        <taxon>Marivirga</taxon>
    </lineage>
</organism>
<keyword evidence="2" id="KW-0328">Glycosyltransferase</keyword>
<keyword evidence="6" id="KW-1185">Reference proteome</keyword>
<accession>A0A1X7KMB6</accession>
<dbReference type="STRING" id="1028.SAMN05661096_02827"/>
<dbReference type="GO" id="GO:0016757">
    <property type="term" value="F:glycosyltransferase activity"/>
    <property type="evidence" value="ECO:0007669"/>
    <property type="project" value="UniProtKB-KW"/>
</dbReference>
<protein>
    <submittedName>
        <fullName evidence="5">Glycosyl transferase family 2</fullName>
    </submittedName>
</protein>
<comment type="similarity">
    <text evidence="1">Belongs to the glycosyltransferase 2 family.</text>
</comment>
<evidence type="ECO:0000256" key="3">
    <source>
        <dbReference type="ARBA" id="ARBA00022679"/>
    </source>
</evidence>
<dbReference type="Proteomes" id="UP000193804">
    <property type="component" value="Unassembled WGS sequence"/>
</dbReference>
<evidence type="ECO:0000259" key="4">
    <source>
        <dbReference type="Pfam" id="PF00535"/>
    </source>
</evidence>
<dbReference type="AlphaFoldDB" id="A0A1X7KMB6"/>
<evidence type="ECO:0000313" key="6">
    <source>
        <dbReference type="Proteomes" id="UP000193804"/>
    </source>
</evidence>
<feature type="domain" description="Glycosyltransferase 2-like" evidence="4">
    <location>
        <begin position="46"/>
        <end position="201"/>
    </location>
</feature>
<dbReference type="PANTHER" id="PTHR43630:SF1">
    <property type="entry name" value="POLY-BETA-1,6-N-ACETYL-D-GLUCOSAMINE SYNTHASE"/>
    <property type="match status" value="1"/>
</dbReference>
<dbReference type="PANTHER" id="PTHR43630">
    <property type="entry name" value="POLY-BETA-1,6-N-ACETYL-D-GLUCOSAMINE SYNTHASE"/>
    <property type="match status" value="1"/>
</dbReference>
<proteinExistence type="inferred from homology"/>
<evidence type="ECO:0000256" key="1">
    <source>
        <dbReference type="ARBA" id="ARBA00006739"/>
    </source>
</evidence>
<gene>
    <name evidence="5" type="ORF">SAMN05661096_02827</name>
</gene>
<dbReference type="RefSeq" id="WP_085517993.1">
    <property type="nucleotide sequence ID" value="NZ_FXAW01000006.1"/>
</dbReference>
<dbReference type="OrthoDB" id="1016922at2"/>
<evidence type="ECO:0000256" key="2">
    <source>
        <dbReference type="ARBA" id="ARBA00022676"/>
    </source>
</evidence>
<dbReference type="InterPro" id="IPR029044">
    <property type="entry name" value="Nucleotide-diphossugar_trans"/>
</dbReference>
<sequence>MKYFKNPEWINKTLLQIKNYDSLQEDIFNDINYRLDGIISKKPEVSVIISAWNEEVNIIRCIDSLSKLETSIPFEIIVVNNNSTDRTDKSIKKLHVNNFFQPIQGCGPARQLGQEQAQGKYILLADADCLYPPKWLDLMLEQLKKDQVVCVYGRYSFLADSKWLRLKLSIYERMKDLMAEIRAWKRPYLNAYGISMGYLREAGLKAGYIQHNTWGDDGRIAFDMMEYGKIRQVKSAEARVWTGYRSLLRDGSITNAFITRVFKELLRLGDYFKKKKDHDTHKSANLPHSIDENFQLLKNKFKRRKK</sequence>
<name>A0A1X7KMB6_9BACT</name>
<dbReference type="Gene3D" id="3.90.550.10">
    <property type="entry name" value="Spore Coat Polysaccharide Biosynthesis Protein SpsA, Chain A"/>
    <property type="match status" value="1"/>
</dbReference>
<dbReference type="Pfam" id="PF00535">
    <property type="entry name" value="Glycos_transf_2"/>
    <property type="match status" value="1"/>
</dbReference>
<evidence type="ECO:0000313" key="5">
    <source>
        <dbReference type="EMBL" id="SMG41853.1"/>
    </source>
</evidence>
<dbReference type="SUPFAM" id="SSF53448">
    <property type="entry name" value="Nucleotide-diphospho-sugar transferases"/>
    <property type="match status" value="1"/>
</dbReference>
<reference evidence="6" key="1">
    <citation type="submission" date="2017-04" db="EMBL/GenBank/DDBJ databases">
        <authorList>
            <person name="Varghese N."/>
            <person name="Submissions S."/>
        </authorList>
    </citation>
    <scope>NUCLEOTIDE SEQUENCE [LARGE SCALE GENOMIC DNA]</scope>
    <source>
        <strain evidence="6">DSM 4125</strain>
    </source>
</reference>
<dbReference type="InterPro" id="IPR001173">
    <property type="entry name" value="Glyco_trans_2-like"/>
</dbReference>
<keyword evidence="3 5" id="KW-0808">Transferase</keyword>
<dbReference type="EMBL" id="FXAW01000006">
    <property type="protein sequence ID" value="SMG41853.1"/>
    <property type="molecule type" value="Genomic_DNA"/>
</dbReference>